<comment type="cofactor">
    <cofactor evidence="9">
        <name>Fe cation</name>
        <dbReference type="ChEBI" id="CHEBI:24875"/>
    </cofactor>
    <text evidence="9">Binds 2 iron ions per subunit.</text>
</comment>
<keyword evidence="10" id="KW-0830">Ubiquinone</keyword>
<organism evidence="10 11">
    <name type="scientific">Rhodocyclus tenuis</name>
    <name type="common">Rhodospirillum tenue</name>
    <dbReference type="NCBI Taxonomy" id="1066"/>
    <lineage>
        <taxon>Bacteria</taxon>
        <taxon>Pseudomonadati</taxon>
        <taxon>Pseudomonadota</taxon>
        <taxon>Betaproteobacteria</taxon>
        <taxon>Rhodocyclales</taxon>
        <taxon>Rhodocyclaceae</taxon>
        <taxon>Rhodocyclus</taxon>
    </lineage>
</organism>
<reference evidence="10 11" key="1">
    <citation type="submission" date="2020-08" db="EMBL/GenBank/DDBJ databases">
        <title>Genome sequencing of Purple Non-Sulfur Bacteria from various extreme environments.</title>
        <authorList>
            <person name="Mayer M."/>
        </authorList>
    </citation>
    <scope>NUCLEOTIDE SEQUENCE [LARGE SCALE GENOMIC DNA]</scope>
    <source>
        <strain evidence="10 11">2761</strain>
    </source>
</reference>
<dbReference type="EMBL" id="JACIGE010000014">
    <property type="protein sequence ID" value="MBB4248872.1"/>
    <property type="molecule type" value="Genomic_DNA"/>
</dbReference>
<dbReference type="GO" id="GO:0046872">
    <property type="term" value="F:metal ion binding"/>
    <property type="evidence" value="ECO:0007669"/>
    <property type="project" value="UniProtKB-KW"/>
</dbReference>
<feature type="binding site" evidence="9">
    <location>
        <position position="138"/>
    </location>
    <ligand>
        <name>Fe cation</name>
        <dbReference type="ChEBI" id="CHEBI:24875"/>
        <label>2</label>
    </ligand>
</feature>
<dbReference type="Proteomes" id="UP000587070">
    <property type="component" value="Unassembled WGS sequence"/>
</dbReference>
<keyword evidence="2 9" id="KW-1003">Cell membrane</keyword>
<evidence type="ECO:0000256" key="9">
    <source>
        <dbReference type="HAMAP-Rule" id="MF_01658"/>
    </source>
</evidence>
<dbReference type="CDD" id="cd01042">
    <property type="entry name" value="DMQH"/>
    <property type="match status" value="1"/>
</dbReference>
<keyword evidence="5 9" id="KW-0560">Oxidoreductase</keyword>
<feature type="binding site" evidence="9">
    <location>
        <position position="170"/>
    </location>
    <ligand>
        <name>Fe cation</name>
        <dbReference type="ChEBI" id="CHEBI:24875"/>
        <label>1</label>
    </ligand>
</feature>
<dbReference type="Gene3D" id="1.20.1260.10">
    <property type="match status" value="1"/>
</dbReference>
<proteinExistence type="inferred from homology"/>
<feature type="binding site" evidence="9">
    <location>
        <position position="170"/>
    </location>
    <ligand>
        <name>Fe cation</name>
        <dbReference type="ChEBI" id="CHEBI:24875"/>
        <label>2</label>
    </ligand>
</feature>
<feature type="binding site" evidence="9">
    <location>
        <position position="56"/>
    </location>
    <ligand>
        <name>Fe cation</name>
        <dbReference type="ChEBI" id="CHEBI:24875"/>
        <label>1</label>
    </ligand>
</feature>
<dbReference type="GO" id="GO:0006744">
    <property type="term" value="P:ubiquinone biosynthetic process"/>
    <property type="evidence" value="ECO:0007669"/>
    <property type="project" value="UniProtKB-UniRule"/>
</dbReference>
<dbReference type="UniPathway" id="UPA00232"/>
<evidence type="ECO:0000313" key="10">
    <source>
        <dbReference type="EMBL" id="MBB4248872.1"/>
    </source>
</evidence>
<dbReference type="InterPro" id="IPR012347">
    <property type="entry name" value="Ferritin-like"/>
</dbReference>
<keyword evidence="3 9" id="KW-0831">Ubiquinone biosynthesis</keyword>
<dbReference type="InterPro" id="IPR011566">
    <property type="entry name" value="Ubq_synth_Coq7"/>
</dbReference>
<feature type="binding site" evidence="9">
    <location>
        <position position="89"/>
    </location>
    <ligand>
        <name>Fe cation</name>
        <dbReference type="ChEBI" id="CHEBI:24875"/>
        <label>1</label>
    </ligand>
</feature>
<dbReference type="InterPro" id="IPR009078">
    <property type="entry name" value="Ferritin-like_SF"/>
</dbReference>
<keyword evidence="11" id="KW-1185">Reference proteome</keyword>
<dbReference type="PANTHER" id="PTHR11237:SF4">
    <property type="entry name" value="5-DEMETHOXYUBIQUINONE HYDROXYLASE, MITOCHONDRIAL"/>
    <property type="match status" value="1"/>
</dbReference>
<comment type="pathway">
    <text evidence="1 9">Cofactor biosynthesis; ubiquinone biosynthesis.</text>
</comment>
<feature type="binding site" evidence="9">
    <location>
        <position position="173"/>
    </location>
    <ligand>
        <name>Fe cation</name>
        <dbReference type="ChEBI" id="CHEBI:24875"/>
        <label>2</label>
    </ligand>
</feature>
<evidence type="ECO:0000256" key="2">
    <source>
        <dbReference type="ARBA" id="ARBA00022475"/>
    </source>
</evidence>
<keyword evidence="4 9" id="KW-0479">Metal-binding</keyword>
<dbReference type="Pfam" id="PF03232">
    <property type="entry name" value="COQ7"/>
    <property type="match status" value="1"/>
</dbReference>
<feature type="binding site" evidence="9">
    <location>
        <position position="86"/>
    </location>
    <ligand>
        <name>Fe cation</name>
        <dbReference type="ChEBI" id="CHEBI:24875"/>
        <label>2</label>
    </ligand>
</feature>
<keyword evidence="6 9" id="KW-0408">Iron</keyword>
<evidence type="ECO:0000256" key="5">
    <source>
        <dbReference type="ARBA" id="ARBA00023002"/>
    </source>
</evidence>
<protein>
    <recommendedName>
        <fullName evidence="9">3-demethoxyubiquinol 3-hydroxylase</fullName>
        <shortName evidence="9">DMQ hydroxylase</shortName>
        <ecNumber evidence="9">1.14.99.60</ecNumber>
    </recommendedName>
    <alternativeName>
        <fullName evidence="9">2-nonaprenyl-3-methyl-6-methoxy-1,4-benzoquinol hydroxylase</fullName>
    </alternativeName>
</protein>
<keyword evidence="8 9" id="KW-0472">Membrane</keyword>
<comment type="catalytic activity">
    <reaction evidence="9">
        <text>a 5-methoxy-2-methyl-3-(all-trans-polyprenyl)benzene-1,4-diol + AH2 + O2 = a 3-demethylubiquinol + A + H2O</text>
        <dbReference type="Rhea" id="RHEA:50908"/>
        <dbReference type="Rhea" id="RHEA-COMP:10859"/>
        <dbReference type="Rhea" id="RHEA-COMP:10914"/>
        <dbReference type="ChEBI" id="CHEBI:13193"/>
        <dbReference type="ChEBI" id="CHEBI:15377"/>
        <dbReference type="ChEBI" id="CHEBI:15379"/>
        <dbReference type="ChEBI" id="CHEBI:17499"/>
        <dbReference type="ChEBI" id="CHEBI:84167"/>
        <dbReference type="ChEBI" id="CHEBI:84422"/>
        <dbReference type="EC" id="1.14.99.60"/>
    </reaction>
</comment>
<dbReference type="HAMAP" id="MF_01658">
    <property type="entry name" value="COQ7"/>
    <property type="match status" value="1"/>
</dbReference>
<comment type="caution">
    <text evidence="10">The sequence shown here is derived from an EMBL/GenBank/DDBJ whole genome shotgun (WGS) entry which is preliminary data.</text>
</comment>
<evidence type="ECO:0000256" key="8">
    <source>
        <dbReference type="ARBA" id="ARBA00023136"/>
    </source>
</evidence>
<comment type="similarity">
    <text evidence="9">Belongs to the COQ7 family.</text>
</comment>
<sequence length="207" mass="22300">MSADQLIIGFDRALRTVFATAPLSRPLPGAALPEAELSDAERQAAAALMRVNHCGEVSAQALYQGQALTCRQPVLRQALAQAAHEELEHLAWTERRLAELGGHKSLLNPVCYLGALSLGALSGAAGDDWNLGFLAETERQVEAHLDGHLAAWPVADQRSRAILEQMKQDEIGHARMAVRLGARELPAPVKGAMRLFARLVTGGARYV</sequence>
<gene>
    <name evidence="9" type="primary">coq7</name>
    <name evidence="10" type="ORF">GGD90_003272</name>
</gene>
<feature type="binding site" evidence="9">
    <location>
        <position position="86"/>
    </location>
    <ligand>
        <name>Fe cation</name>
        <dbReference type="ChEBI" id="CHEBI:24875"/>
        <label>1</label>
    </ligand>
</feature>
<dbReference type="OrthoDB" id="5192789at2"/>
<dbReference type="SUPFAM" id="SSF47240">
    <property type="entry name" value="Ferritin-like"/>
    <property type="match status" value="1"/>
</dbReference>
<dbReference type="EC" id="1.14.99.60" evidence="9"/>
<comment type="subcellular location">
    <subcellularLocation>
        <location evidence="9">Cell membrane</location>
        <topology evidence="9">Peripheral membrane protein</topology>
    </subcellularLocation>
</comment>
<evidence type="ECO:0000256" key="7">
    <source>
        <dbReference type="ARBA" id="ARBA00023033"/>
    </source>
</evidence>
<evidence type="ECO:0000256" key="3">
    <source>
        <dbReference type="ARBA" id="ARBA00022688"/>
    </source>
</evidence>
<dbReference type="NCBIfam" id="NF033656">
    <property type="entry name" value="DMQ_monoox_COQ7"/>
    <property type="match status" value="1"/>
</dbReference>
<dbReference type="PANTHER" id="PTHR11237">
    <property type="entry name" value="COENZYME Q10 BIOSYNTHESIS PROTEIN 7"/>
    <property type="match status" value="1"/>
</dbReference>
<dbReference type="AlphaFoldDB" id="A0A840GKB0"/>
<dbReference type="GO" id="GO:0008682">
    <property type="term" value="F:3-demethoxyubiquinol 3-hydroxylase activity"/>
    <property type="evidence" value="ECO:0007669"/>
    <property type="project" value="UniProtKB-EC"/>
</dbReference>
<keyword evidence="7 9" id="KW-0503">Monooxygenase</keyword>
<evidence type="ECO:0000256" key="4">
    <source>
        <dbReference type="ARBA" id="ARBA00022723"/>
    </source>
</evidence>
<dbReference type="RefSeq" id="WP_153117741.1">
    <property type="nucleotide sequence ID" value="NZ_JACIGE010000014.1"/>
</dbReference>
<dbReference type="InterPro" id="IPR047809">
    <property type="entry name" value="COQ7_proteobact"/>
</dbReference>
<evidence type="ECO:0000256" key="6">
    <source>
        <dbReference type="ARBA" id="ARBA00023004"/>
    </source>
</evidence>
<evidence type="ECO:0000256" key="1">
    <source>
        <dbReference type="ARBA" id="ARBA00004749"/>
    </source>
</evidence>
<evidence type="ECO:0000313" key="11">
    <source>
        <dbReference type="Proteomes" id="UP000587070"/>
    </source>
</evidence>
<accession>A0A840GKB0</accession>
<comment type="function">
    <text evidence="9">Catalyzes the hydroxylation of 2-nonaprenyl-3-methyl-6-methoxy-1,4-benzoquinol during ubiquinone biosynthesis.</text>
</comment>
<name>A0A840GKB0_RHOTE</name>
<dbReference type="GO" id="GO:0005886">
    <property type="term" value="C:plasma membrane"/>
    <property type="evidence" value="ECO:0007669"/>
    <property type="project" value="UniProtKB-SubCell"/>
</dbReference>